<comment type="subcellular location">
    <subcellularLocation>
        <location evidence="6">Cytoplasm</location>
    </subcellularLocation>
</comment>
<dbReference type="SUPFAM" id="SSF102546">
    <property type="entry name" value="RbsD-like"/>
    <property type="match status" value="1"/>
</dbReference>
<evidence type="ECO:0000256" key="3">
    <source>
        <dbReference type="ARBA" id="ARBA00022490"/>
    </source>
</evidence>
<dbReference type="GO" id="GO:0005829">
    <property type="term" value="C:cytosol"/>
    <property type="evidence" value="ECO:0007669"/>
    <property type="project" value="TreeGrafter"/>
</dbReference>
<dbReference type="GO" id="GO:0062193">
    <property type="term" value="F:D-ribose pyranase activity"/>
    <property type="evidence" value="ECO:0007669"/>
    <property type="project" value="UniProtKB-EC"/>
</dbReference>
<dbReference type="PANTHER" id="PTHR37831">
    <property type="entry name" value="D-RIBOSE PYRANASE"/>
    <property type="match status" value="1"/>
</dbReference>
<evidence type="ECO:0000256" key="4">
    <source>
        <dbReference type="ARBA" id="ARBA00023235"/>
    </source>
</evidence>
<dbReference type="PANTHER" id="PTHR37831:SF1">
    <property type="entry name" value="D-RIBOSE PYRANASE"/>
    <property type="match status" value="1"/>
</dbReference>
<evidence type="ECO:0000256" key="2">
    <source>
        <dbReference type="ARBA" id="ARBA00012862"/>
    </source>
</evidence>
<reference evidence="7 8" key="1">
    <citation type="submission" date="2020-08" db="EMBL/GenBank/DDBJ databases">
        <title>Genome sequence of Diaphorobacter aerolatus KACC 16536T.</title>
        <authorList>
            <person name="Hyun D.-W."/>
            <person name="Bae J.-W."/>
        </authorList>
    </citation>
    <scope>NUCLEOTIDE SEQUENCE [LARGE SCALE GENOMIC DNA]</scope>
    <source>
        <strain evidence="7 8">KACC 16536</strain>
    </source>
</reference>
<organism evidence="7 8">
    <name type="scientific">Diaphorobacter aerolatus</name>
    <dbReference type="NCBI Taxonomy" id="1288495"/>
    <lineage>
        <taxon>Bacteria</taxon>
        <taxon>Pseudomonadati</taxon>
        <taxon>Pseudomonadota</taxon>
        <taxon>Betaproteobacteria</taxon>
        <taxon>Burkholderiales</taxon>
        <taxon>Comamonadaceae</taxon>
        <taxon>Diaphorobacter</taxon>
    </lineage>
</organism>
<dbReference type="GO" id="GO:0016872">
    <property type="term" value="F:intramolecular lyase activity"/>
    <property type="evidence" value="ECO:0007669"/>
    <property type="project" value="UniProtKB-UniRule"/>
</dbReference>
<evidence type="ECO:0000256" key="1">
    <source>
        <dbReference type="ARBA" id="ARBA00000223"/>
    </source>
</evidence>
<sequence>MKRTTLLHAELSGVIAGMGHGDVLVIGDAGLPVPPGVRRIDLALCKGVPSVTQVLDAVLSELKVETAVIARESLGAQGEMPRWWADNADRLPVAETLSHEEFKRLSQRAVAVVRTGEFTPYANIALVSGVVF</sequence>
<dbReference type="HAMAP" id="MF_01661">
    <property type="entry name" value="D_rib_pyranase"/>
    <property type="match status" value="1"/>
</dbReference>
<dbReference type="Proteomes" id="UP000516028">
    <property type="component" value="Chromosome"/>
</dbReference>
<dbReference type="GO" id="GO:0019303">
    <property type="term" value="P:D-ribose catabolic process"/>
    <property type="evidence" value="ECO:0007669"/>
    <property type="project" value="UniProtKB-UniRule"/>
</dbReference>
<evidence type="ECO:0000313" key="8">
    <source>
        <dbReference type="Proteomes" id="UP000516028"/>
    </source>
</evidence>
<name>A0A7H0GPP6_9BURK</name>
<keyword evidence="3 6" id="KW-0963">Cytoplasm</keyword>
<comment type="similarity">
    <text evidence="6">Belongs to the RbsD / FucU family. RbsD subfamily.</text>
</comment>
<dbReference type="InterPro" id="IPR007721">
    <property type="entry name" value="RbsD_FucU"/>
</dbReference>
<dbReference type="Gene3D" id="3.40.1650.10">
    <property type="entry name" value="RbsD-like domain"/>
    <property type="match status" value="1"/>
</dbReference>
<dbReference type="GO" id="GO:0048029">
    <property type="term" value="F:monosaccharide binding"/>
    <property type="evidence" value="ECO:0007669"/>
    <property type="project" value="InterPro"/>
</dbReference>
<dbReference type="InterPro" id="IPR023064">
    <property type="entry name" value="D-ribose_pyranase"/>
</dbReference>
<keyword evidence="4 6" id="KW-0413">Isomerase</keyword>
<dbReference type="KEGG" id="daer:H9K75_11000"/>
<dbReference type="EMBL" id="CP060783">
    <property type="protein sequence ID" value="QNP50262.1"/>
    <property type="molecule type" value="Genomic_DNA"/>
</dbReference>
<evidence type="ECO:0000313" key="7">
    <source>
        <dbReference type="EMBL" id="QNP50262.1"/>
    </source>
</evidence>
<comment type="subunit">
    <text evidence="6">Homodecamer.</text>
</comment>
<gene>
    <name evidence="6 7" type="primary">rbsD</name>
    <name evidence="7" type="ORF">H9K75_11000</name>
</gene>
<dbReference type="AlphaFoldDB" id="A0A7H0GPP6"/>
<dbReference type="RefSeq" id="WP_187725769.1">
    <property type="nucleotide sequence ID" value="NZ_CP060783.1"/>
</dbReference>
<feature type="binding site" evidence="6">
    <location>
        <begin position="121"/>
        <end position="123"/>
    </location>
    <ligand>
        <name>substrate</name>
    </ligand>
</feature>
<comment type="function">
    <text evidence="6">Catalyzes the interconversion of beta-pyran and beta-furan forms of D-ribose.</text>
</comment>
<feature type="binding site" evidence="6">
    <location>
        <position position="99"/>
    </location>
    <ligand>
        <name>substrate</name>
    </ligand>
</feature>
<comment type="catalytic activity">
    <reaction evidence="1 6">
        <text>beta-D-ribopyranose = beta-D-ribofuranose</text>
        <dbReference type="Rhea" id="RHEA:25432"/>
        <dbReference type="ChEBI" id="CHEBI:27476"/>
        <dbReference type="ChEBI" id="CHEBI:47002"/>
        <dbReference type="EC" id="5.4.99.62"/>
    </reaction>
</comment>
<evidence type="ECO:0000256" key="5">
    <source>
        <dbReference type="ARBA" id="ARBA00023277"/>
    </source>
</evidence>
<dbReference type="UniPathway" id="UPA00916">
    <property type="reaction ID" value="UER00888"/>
</dbReference>
<evidence type="ECO:0000256" key="6">
    <source>
        <dbReference type="HAMAP-Rule" id="MF_01661"/>
    </source>
</evidence>
<dbReference type="InterPro" id="IPR023750">
    <property type="entry name" value="RbsD-like_sf"/>
</dbReference>
<dbReference type="EC" id="5.4.99.62" evidence="2 6"/>
<dbReference type="Pfam" id="PF05025">
    <property type="entry name" value="RbsD_FucU"/>
    <property type="match status" value="1"/>
</dbReference>
<protein>
    <recommendedName>
        <fullName evidence="2 6">D-ribose pyranase</fullName>
        <ecNumber evidence="2 6">5.4.99.62</ecNumber>
    </recommendedName>
</protein>
<keyword evidence="8" id="KW-1185">Reference proteome</keyword>
<proteinExistence type="inferred from homology"/>
<comment type="pathway">
    <text evidence="6">Carbohydrate metabolism; D-ribose degradation; D-ribose 5-phosphate from beta-D-ribopyranose: step 1/2.</text>
</comment>
<accession>A0A7H0GPP6</accession>
<dbReference type="NCBIfam" id="NF008761">
    <property type="entry name" value="PRK11797.1"/>
    <property type="match status" value="1"/>
</dbReference>
<feature type="active site" description="Proton donor" evidence="6">
    <location>
        <position position="20"/>
    </location>
</feature>
<keyword evidence="5 6" id="KW-0119">Carbohydrate metabolism</keyword>
<feature type="binding site" evidence="6">
    <location>
        <position position="28"/>
    </location>
    <ligand>
        <name>substrate</name>
    </ligand>
</feature>